<protein>
    <recommendedName>
        <fullName evidence="7">Transporter</fullName>
    </recommendedName>
</protein>
<dbReference type="InterPro" id="IPR037272">
    <property type="entry name" value="SNS_sf"/>
</dbReference>
<dbReference type="RefSeq" id="XP_014671775.1">
    <property type="nucleotide sequence ID" value="XM_014816289.1"/>
</dbReference>
<dbReference type="Pfam" id="PF00209">
    <property type="entry name" value="SNF"/>
    <property type="match status" value="1"/>
</dbReference>
<dbReference type="SUPFAM" id="SSF161070">
    <property type="entry name" value="SNF-like"/>
    <property type="match status" value="1"/>
</dbReference>
<organism evidence="10 11">
    <name type="scientific">Priapulus caudatus</name>
    <name type="common">Priapulid worm</name>
    <dbReference type="NCBI Taxonomy" id="37621"/>
    <lineage>
        <taxon>Eukaryota</taxon>
        <taxon>Metazoa</taxon>
        <taxon>Ecdysozoa</taxon>
        <taxon>Scalidophora</taxon>
        <taxon>Priapulida</taxon>
        <taxon>Priapulimorpha</taxon>
        <taxon>Priapulimorphida</taxon>
        <taxon>Priapulidae</taxon>
        <taxon>Priapulus</taxon>
    </lineage>
</organism>
<evidence type="ECO:0000256" key="7">
    <source>
        <dbReference type="RuleBase" id="RU003732"/>
    </source>
</evidence>
<dbReference type="InterPro" id="IPR000175">
    <property type="entry name" value="Na/ntran_symport"/>
</dbReference>
<feature type="region of interest" description="Disordered" evidence="8">
    <location>
        <begin position="638"/>
        <end position="663"/>
    </location>
</feature>
<feature type="transmembrane region" description="Helical" evidence="9">
    <location>
        <begin position="262"/>
        <end position="287"/>
    </location>
</feature>
<dbReference type="PROSITE" id="PS00754">
    <property type="entry name" value="NA_NEUROTRAN_SYMP_2"/>
    <property type="match status" value="1"/>
</dbReference>
<evidence type="ECO:0000256" key="3">
    <source>
        <dbReference type="ARBA" id="ARBA00022692"/>
    </source>
</evidence>
<keyword evidence="3 7" id="KW-0812">Transmembrane</keyword>
<dbReference type="Proteomes" id="UP000695022">
    <property type="component" value="Unplaced"/>
</dbReference>
<gene>
    <name evidence="11" type="primary">LOC106812414</name>
</gene>
<keyword evidence="2 7" id="KW-0813">Transport</keyword>
<keyword evidence="4 7" id="KW-0769">Symport</keyword>
<evidence type="ECO:0000256" key="5">
    <source>
        <dbReference type="ARBA" id="ARBA00022989"/>
    </source>
</evidence>
<keyword evidence="6 9" id="KW-0472">Membrane</keyword>
<feature type="transmembrane region" description="Helical" evidence="9">
    <location>
        <begin position="233"/>
        <end position="253"/>
    </location>
</feature>
<feature type="transmembrane region" description="Helical" evidence="9">
    <location>
        <begin position="403"/>
        <end position="424"/>
    </location>
</feature>
<dbReference type="GeneID" id="106812414"/>
<sequence>MEYKKENGPEIGRKISTSSSGGSDENKARGNWSGDLDFLLSCIGYAVGIGNVWRFPYICFTNGGGAFLIPYMFALFTCGLPLFFMEVAMGQFSSSGAIAVWNISPIFLGAGFGTVILTAICCIYYNLLIAYILFYLVMSFTKKLPWETCTNEWNTPECLQRGLEVFLGPSLSSNSSFGNNSRLADLLTGQAAAAAATAVNASGVVGKTTTPSEEFWYNYILEITDGLHEFGGIHWKLLLSLFVAYVLVFLCICKGIKSTGKVVYFTATFPYVILTILLVRGATLPGAADGIKYYLVPQWDLLLEFKVWGMAFIQIFYSLGPGWGGIITMSSYNRFHANLLREAYLVPIINSATSVFAGFVVFSVLGYMAEVAQLAVKDVVAAGPGLAFMVYPEAITHLPISPLWAVMFFFMLLMLGLDTQFVMIETVITAVRDNFASKFQKSKVWITLGVCVVMFVLAVPLTTRAGSYLFTIMDWYTAAFAVMVISLGEVVVVAWFYGANRLLDDVEFMIGRPVIGRTFMLLSWKFTVPGLLLFILLFNMISHVPVTYLGYDFPTWSLVFGWILTMLPIIPIPVYAIYHLIYVERKGTLWQRLRRSVRPSNAWGPAVEPYRSEYFHMRVAQGHKAPSGYKQSLEQEMRPLKTATAKDEESCATDEKQKALSPV</sequence>
<feature type="transmembrane region" description="Helical" evidence="9">
    <location>
        <begin position="561"/>
        <end position="583"/>
    </location>
</feature>
<feature type="transmembrane region" description="Helical" evidence="9">
    <location>
        <begin position="65"/>
        <end position="85"/>
    </location>
</feature>
<dbReference type="PROSITE" id="PS50267">
    <property type="entry name" value="NA_NEUROTRAN_SYMP_3"/>
    <property type="match status" value="1"/>
</dbReference>
<accession>A0ABM1EHV4</accession>
<feature type="transmembrane region" description="Helical" evidence="9">
    <location>
        <begin position="444"/>
        <end position="463"/>
    </location>
</feature>
<evidence type="ECO:0000256" key="4">
    <source>
        <dbReference type="ARBA" id="ARBA00022847"/>
    </source>
</evidence>
<keyword evidence="5 9" id="KW-1133">Transmembrane helix</keyword>
<feature type="transmembrane region" description="Helical" evidence="9">
    <location>
        <begin position="36"/>
        <end position="53"/>
    </location>
</feature>
<evidence type="ECO:0000313" key="10">
    <source>
        <dbReference type="Proteomes" id="UP000695022"/>
    </source>
</evidence>
<comment type="subcellular location">
    <subcellularLocation>
        <location evidence="1">Membrane</location>
        <topology evidence="1">Multi-pass membrane protein</topology>
    </subcellularLocation>
</comment>
<feature type="transmembrane region" description="Helical" evidence="9">
    <location>
        <begin position="106"/>
        <end position="137"/>
    </location>
</feature>
<keyword evidence="10" id="KW-1185">Reference proteome</keyword>
<evidence type="ECO:0000256" key="2">
    <source>
        <dbReference type="ARBA" id="ARBA00022448"/>
    </source>
</evidence>
<evidence type="ECO:0000256" key="6">
    <source>
        <dbReference type="ARBA" id="ARBA00023136"/>
    </source>
</evidence>
<comment type="similarity">
    <text evidence="7">Belongs to the sodium:neurotransmitter symporter (SNF) (TC 2.A.22) family.</text>
</comment>
<dbReference type="PROSITE" id="PS00610">
    <property type="entry name" value="NA_NEUROTRAN_SYMP_1"/>
    <property type="match status" value="1"/>
</dbReference>
<reference evidence="11" key="1">
    <citation type="submission" date="2025-08" db="UniProtKB">
        <authorList>
            <consortium name="RefSeq"/>
        </authorList>
    </citation>
    <scope>IDENTIFICATION</scope>
</reference>
<feature type="transmembrane region" description="Helical" evidence="9">
    <location>
        <begin position="519"/>
        <end position="541"/>
    </location>
</feature>
<dbReference type="PANTHER" id="PTHR11616">
    <property type="entry name" value="SODIUM/CHLORIDE DEPENDENT TRANSPORTER"/>
    <property type="match status" value="1"/>
</dbReference>
<feature type="transmembrane region" description="Helical" evidence="9">
    <location>
        <begin position="344"/>
        <end position="369"/>
    </location>
</feature>
<proteinExistence type="inferred from homology"/>
<evidence type="ECO:0000256" key="8">
    <source>
        <dbReference type="SAM" id="MobiDB-lite"/>
    </source>
</evidence>
<evidence type="ECO:0000256" key="1">
    <source>
        <dbReference type="ARBA" id="ARBA00004141"/>
    </source>
</evidence>
<feature type="compositionally biased region" description="Basic and acidic residues" evidence="8">
    <location>
        <begin position="1"/>
        <end position="13"/>
    </location>
</feature>
<evidence type="ECO:0000256" key="9">
    <source>
        <dbReference type="SAM" id="Phobius"/>
    </source>
</evidence>
<dbReference type="PANTHER" id="PTHR11616:SF241">
    <property type="entry name" value="SODIUM- AND CHLORIDE-DEPENDENT GLYCINE TRANSPORTER 2"/>
    <property type="match status" value="1"/>
</dbReference>
<name>A0ABM1EHV4_PRICU</name>
<feature type="region of interest" description="Disordered" evidence="8">
    <location>
        <begin position="1"/>
        <end position="26"/>
    </location>
</feature>
<feature type="transmembrane region" description="Helical" evidence="9">
    <location>
        <begin position="475"/>
        <end position="498"/>
    </location>
</feature>
<evidence type="ECO:0000313" key="11">
    <source>
        <dbReference type="RefSeq" id="XP_014671775.1"/>
    </source>
</evidence>
<dbReference type="PRINTS" id="PR00176">
    <property type="entry name" value="NANEUSMPORT"/>
</dbReference>
<feature type="transmembrane region" description="Helical" evidence="9">
    <location>
        <begin position="307"/>
        <end position="332"/>
    </location>
</feature>